<keyword evidence="7" id="KW-0808">Transferase</keyword>
<evidence type="ECO:0000256" key="7">
    <source>
        <dbReference type="ARBA" id="ARBA00022679"/>
    </source>
</evidence>
<comment type="function">
    <text evidence="1">Essential for recycling GMP and indirectly, cGMP.</text>
</comment>
<dbReference type="SMART" id="SM00072">
    <property type="entry name" value="GuKc"/>
    <property type="match status" value="1"/>
</dbReference>
<dbReference type="PANTHER" id="PTHR23117:SF13">
    <property type="entry name" value="GUANYLATE KINASE"/>
    <property type="match status" value="1"/>
</dbReference>
<comment type="similarity">
    <text evidence="3">Belongs to the guanylate kinase family.</text>
</comment>
<feature type="non-terminal residue" evidence="14">
    <location>
        <position position="177"/>
    </location>
</feature>
<sequence>MLVLSGPSGSGKSTIVDRLLEASPVRLVKSVSATTRPARPAEVNGDDYYFLSHDDFERKQQEGAFLECAEVHASGFWYGTLKSELDRAGQADAWALLEIDVAGALDVMQKYPDAVTIFLTTSSEPEYERRLRARGTESEEVIRRRLETARRELQSADQYRYQVVNDELDRAVQDISD</sequence>
<dbReference type="NCBIfam" id="TIGR03263">
    <property type="entry name" value="guanyl_kin"/>
    <property type="match status" value="1"/>
</dbReference>
<dbReference type="GO" id="GO:0004385">
    <property type="term" value="F:GMP kinase activity"/>
    <property type="evidence" value="ECO:0007669"/>
    <property type="project" value="UniProtKB-EC"/>
</dbReference>
<dbReference type="AlphaFoldDB" id="X0VMB2"/>
<evidence type="ECO:0000256" key="9">
    <source>
        <dbReference type="ARBA" id="ARBA00022777"/>
    </source>
</evidence>
<comment type="caution">
    <text evidence="14">The sequence shown here is derived from an EMBL/GenBank/DDBJ whole genome shotgun (WGS) entry which is preliminary data.</text>
</comment>
<evidence type="ECO:0000256" key="11">
    <source>
        <dbReference type="ARBA" id="ARBA00030128"/>
    </source>
</evidence>
<evidence type="ECO:0000256" key="2">
    <source>
        <dbReference type="ARBA" id="ARBA00004496"/>
    </source>
</evidence>
<reference evidence="14" key="1">
    <citation type="journal article" date="2014" name="Front. Microbiol.">
        <title>High frequency of phylogenetically diverse reductive dehalogenase-homologous genes in deep subseafloor sedimentary metagenomes.</title>
        <authorList>
            <person name="Kawai M."/>
            <person name="Futagami T."/>
            <person name="Toyoda A."/>
            <person name="Takaki Y."/>
            <person name="Nishi S."/>
            <person name="Hori S."/>
            <person name="Arai W."/>
            <person name="Tsubouchi T."/>
            <person name="Morono Y."/>
            <person name="Uchiyama I."/>
            <person name="Ito T."/>
            <person name="Fujiyama A."/>
            <person name="Inagaki F."/>
            <person name="Takami H."/>
        </authorList>
    </citation>
    <scope>NUCLEOTIDE SEQUENCE</scope>
    <source>
        <strain evidence="14">Expedition CK06-06</strain>
    </source>
</reference>
<evidence type="ECO:0000256" key="8">
    <source>
        <dbReference type="ARBA" id="ARBA00022741"/>
    </source>
</evidence>
<proteinExistence type="inferred from homology"/>
<protein>
    <recommendedName>
        <fullName evidence="5">Guanylate kinase</fullName>
        <ecNumber evidence="4">2.7.4.8</ecNumber>
    </recommendedName>
    <alternativeName>
        <fullName evidence="11">GMP kinase</fullName>
    </alternativeName>
</protein>
<dbReference type="PANTHER" id="PTHR23117">
    <property type="entry name" value="GUANYLATE KINASE-RELATED"/>
    <property type="match status" value="1"/>
</dbReference>
<keyword evidence="6" id="KW-0963">Cytoplasm</keyword>
<keyword evidence="8" id="KW-0547">Nucleotide-binding</keyword>
<dbReference type="InterPro" id="IPR020590">
    <property type="entry name" value="Guanylate_kinase_CS"/>
</dbReference>
<dbReference type="InterPro" id="IPR008145">
    <property type="entry name" value="GK/Ca_channel_bsu"/>
</dbReference>
<dbReference type="InterPro" id="IPR017665">
    <property type="entry name" value="Guanylate_kinase"/>
</dbReference>
<dbReference type="InterPro" id="IPR008144">
    <property type="entry name" value="Guanylate_kin-like_dom"/>
</dbReference>
<evidence type="ECO:0000256" key="6">
    <source>
        <dbReference type="ARBA" id="ARBA00022490"/>
    </source>
</evidence>
<feature type="domain" description="Guanylate kinase-like" evidence="13">
    <location>
        <begin position="1"/>
        <end position="177"/>
    </location>
</feature>
<comment type="subcellular location">
    <subcellularLocation>
        <location evidence="2">Cytoplasm</location>
    </subcellularLocation>
</comment>
<evidence type="ECO:0000256" key="1">
    <source>
        <dbReference type="ARBA" id="ARBA00003531"/>
    </source>
</evidence>
<dbReference type="CDD" id="cd00071">
    <property type="entry name" value="GMPK"/>
    <property type="match status" value="1"/>
</dbReference>
<dbReference type="SUPFAM" id="SSF52540">
    <property type="entry name" value="P-loop containing nucleoside triphosphate hydrolases"/>
    <property type="match status" value="1"/>
</dbReference>
<dbReference type="EC" id="2.7.4.8" evidence="4"/>
<dbReference type="Pfam" id="PF00625">
    <property type="entry name" value="Guanylate_kin"/>
    <property type="match status" value="1"/>
</dbReference>
<accession>X0VMB2</accession>
<dbReference type="Gene3D" id="3.40.50.300">
    <property type="entry name" value="P-loop containing nucleotide triphosphate hydrolases"/>
    <property type="match status" value="1"/>
</dbReference>
<dbReference type="GO" id="GO:0005829">
    <property type="term" value="C:cytosol"/>
    <property type="evidence" value="ECO:0007669"/>
    <property type="project" value="TreeGrafter"/>
</dbReference>
<organism evidence="14">
    <name type="scientific">marine sediment metagenome</name>
    <dbReference type="NCBI Taxonomy" id="412755"/>
    <lineage>
        <taxon>unclassified sequences</taxon>
        <taxon>metagenomes</taxon>
        <taxon>ecological metagenomes</taxon>
    </lineage>
</organism>
<dbReference type="FunFam" id="3.30.63.10:FF:000005">
    <property type="entry name" value="Guanylate kinase"/>
    <property type="match status" value="1"/>
</dbReference>
<evidence type="ECO:0000256" key="12">
    <source>
        <dbReference type="ARBA" id="ARBA00048594"/>
    </source>
</evidence>
<evidence type="ECO:0000313" key="14">
    <source>
        <dbReference type="EMBL" id="GAG19464.1"/>
    </source>
</evidence>
<gene>
    <name evidence="14" type="ORF">S01H1_52861</name>
</gene>
<dbReference type="PROSITE" id="PS50052">
    <property type="entry name" value="GUANYLATE_KINASE_2"/>
    <property type="match status" value="1"/>
</dbReference>
<evidence type="ECO:0000256" key="4">
    <source>
        <dbReference type="ARBA" id="ARBA00012961"/>
    </source>
</evidence>
<dbReference type="EMBL" id="BARS01034191">
    <property type="protein sequence ID" value="GAG19464.1"/>
    <property type="molecule type" value="Genomic_DNA"/>
</dbReference>
<comment type="catalytic activity">
    <reaction evidence="12">
        <text>GMP + ATP = GDP + ADP</text>
        <dbReference type="Rhea" id="RHEA:20780"/>
        <dbReference type="ChEBI" id="CHEBI:30616"/>
        <dbReference type="ChEBI" id="CHEBI:58115"/>
        <dbReference type="ChEBI" id="CHEBI:58189"/>
        <dbReference type="ChEBI" id="CHEBI:456216"/>
        <dbReference type="EC" id="2.7.4.8"/>
    </reaction>
</comment>
<dbReference type="GO" id="GO:0005524">
    <property type="term" value="F:ATP binding"/>
    <property type="evidence" value="ECO:0007669"/>
    <property type="project" value="UniProtKB-KW"/>
</dbReference>
<dbReference type="Gene3D" id="3.30.63.10">
    <property type="entry name" value="Guanylate Kinase phosphate binding domain"/>
    <property type="match status" value="1"/>
</dbReference>
<dbReference type="InterPro" id="IPR027417">
    <property type="entry name" value="P-loop_NTPase"/>
</dbReference>
<evidence type="ECO:0000256" key="5">
    <source>
        <dbReference type="ARBA" id="ARBA00016296"/>
    </source>
</evidence>
<keyword evidence="10" id="KW-0067">ATP-binding</keyword>
<evidence type="ECO:0000256" key="10">
    <source>
        <dbReference type="ARBA" id="ARBA00022840"/>
    </source>
</evidence>
<evidence type="ECO:0000259" key="13">
    <source>
        <dbReference type="PROSITE" id="PS50052"/>
    </source>
</evidence>
<keyword evidence="9" id="KW-0418">Kinase</keyword>
<name>X0VMB2_9ZZZZ</name>
<evidence type="ECO:0000256" key="3">
    <source>
        <dbReference type="ARBA" id="ARBA00005790"/>
    </source>
</evidence>
<dbReference type="PROSITE" id="PS00856">
    <property type="entry name" value="GUANYLATE_KINASE_1"/>
    <property type="match status" value="1"/>
</dbReference>